<dbReference type="InterPro" id="IPR024826">
    <property type="entry name" value="DNA_pol_delta/II_ssu"/>
</dbReference>
<proteinExistence type="inferred from homology"/>
<comment type="caution">
    <text evidence="3">Lacks conserved residue(s) required for the propagation of feature annotation.</text>
</comment>
<accession>A0A454Y661</accession>
<dbReference type="GO" id="GO:0003677">
    <property type="term" value="F:DNA binding"/>
    <property type="evidence" value="ECO:0007669"/>
    <property type="project" value="InterPro"/>
</dbReference>
<dbReference type="PROSITE" id="PS00022">
    <property type="entry name" value="EGF_1"/>
    <property type="match status" value="1"/>
</dbReference>
<reference evidence="5" key="1">
    <citation type="journal article" date="2008" name="Nat. Genet.">
        <title>The Pristionchus pacificus genome provides a unique perspective on nematode lifestyle and parasitism.</title>
        <authorList>
            <person name="Dieterich C."/>
            <person name="Clifton S.W."/>
            <person name="Schuster L.N."/>
            <person name="Chinwalla A."/>
            <person name="Delehaunty K."/>
            <person name="Dinkelacker I."/>
            <person name="Fulton L."/>
            <person name="Fulton R."/>
            <person name="Godfrey J."/>
            <person name="Minx P."/>
            <person name="Mitreva M."/>
            <person name="Roeseler W."/>
            <person name="Tian H."/>
            <person name="Witte H."/>
            <person name="Yang S.P."/>
            <person name="Wilson R.K."/>
            <person name="Sommer R.J."/>
        </authorList>
    </citation>
    <scope>NUCLEOTIDE SEQUENCE [LARGE SCALE GENOMIC DNA]</scope>
    <source>
        <strain evidence="5">PS312</strain>
    </source>
</reference>
<evidence type="ECO:0000256" key="2">
    <source>
        <dbReference type="ARBA" id="ARBA00022705"/>
    </source>
</evidence>
<dbReference type="EnsemblMetazoa" id="PPA17813.1">
    <property type="protein sequence ID" value="PPA17813.1"/>
    <property type="gene ID" value="WBGene00107367"/>
</dbReference>
<keyword evidence="2" id="KW-0235">DNA replication</keyword>
<keyword evidence="3" id="KW-0245">EGF-like domain</keyword>
<dbReference type="Gene3D" id="3.60.21.50">
    <property type="match status" value="1"/>
</dbReference>
<dbReference type="PROSITE" id="PS50026">
    <property type="entry name" value="EGF_3"/>
    <property type="match status" value="1"/>
</dbReference>
<reference evidence="4" key="2">
    <citation type="submission" date="2022-06" db="UniProtKB">
        <authorList>
            <consortium name="EnsemblMetazoa"/>
        </authorList>
    </citation>
    <scope>IDENTIFICATION</scope>
    <source>
        <strain evidence="4">PS312</strain>
    </source>
</reference>
<evidence type="ECO:0000313" key="4">
    <source>
        <dbReference type="EnsemblMetazoa" id="PPA17813.1"/>
    </source>
</evidence>
<protein>
    <submittedName>
        <fullName evidence="4">EGF-like domain-containing protein</fullName>
    </submittedName>
</protein>
<keyword evidence="5" id="KW-1185">Reference proteome</keyword>
<dbReference type="AlphaFoldDB" id="A0A454Y661"/>
<dbReference type="PANTHER" id="PTHR10416:SF0">
    <property type="entry name" value="DNA POLYMERASE DELTA SUBUNIT 2"/>
    <property type="match status" value="1"/>
</dbReference>
<name>A0A454Y661_PRIPA</name>
<dbReference type="Pfam" id="PF04042">
    <property type="entry name" value="DNA_pol_E_B"/>
    <property type="match status" value="1"/>
</dbReference>
<evidence type="ECO:0000256" key="3">
    <source>
        <dbReference type="PROSITE-ProRule" id="PRU00076"/>
    </source>
</evidence>
<dbReference type="PROSITE" id="PS01186">
    <property type="entry name" value="EGF_2"/>
    <property type="match status" value="1"/>
</dbReference>
<dbReference type="GO" id="GO:0043625">
    <property type="term" value="C:delta DNA polymerase complex"/>
    <property type="evidence" value="ECO:0000318"/>
    <property type="project" value="GO_Central"/>
</dbReference>
<feature type="disulfide bond" evidence="3">
    <location>
        <begin position="120"/>
        <end position="129"/>
    </location>
</feature>
<organism evidence="4 5">
    <name type="scientific">Pristionchus pacificus</name>
    <name type="common">Parasitic nematode worm</name>
    <dbReference type="NCBI Taxonomy" id="54126"/>
    <lineage>
        <taxon>Eukaryota</taxon>
        <taxon>Metazoa</taxon>
        <taxon>Ecdysozoa</taxon>
        <taxon>Nematoda</taxon>
        <taxon>Chromadorea</taxon>
        <taxon>Rhabditida</taxon>
        <taxon>Rhabditina</taxon>
        <taxon>Diplogasteromorpha</taxon>
        <taxon>Diplogasteroidea</taxon>
        <taxon>Neodiplogasteridae</taxon>
        <taxon>Pristionchus</taxon>
    </lineage>
</organism>
<accession>A0A8R1YHY9</accession>
<dbReference type="InterPro" id="IPR040663">
    <property type="entry name" value="DNA_pol_D_N"/>
</dbReference>
<evidence type="ECO:0000256" key="1">
    <source>
        <dbReference type="ARBA" id="ARBA00006035"/>
    </source>
</evidence>
<dbReference type="OrthoDB" id="3763at2759"/>
<dbReference type="Proteomes" id="UP000005239">
    <property type="component" value="Unassembled WGS sequence"/>
</dbReference>
<sequence length="690" mass="76685">MIPSSSVLADLPGFSTHRSSSLLSLSIPLLILLFLPLSDGCSPSWFREERSVPSIENSKDFKVEELPLTSSEEDDEEIEDTEYVPEQDCGPKESGFCAHGAGCKLHWAPLAKKWDPVCTCSVGYIGHRCDEPYDRNVFAAPLEVGGRSHTSLAAMSFFAALSLVTLGAALFCYKKLMRAEEWEMTETCTNTPFSNRMNSTLHRRNAFTNTSMFSPNTTCFNPALTKKGGLNLDESPIEIGLDATITSMVTEHHRDTIPSKNNSHRFLLTPADAPIDCFTRQYYPVYRARFEALRDRVEENAKKFIDPSLSVRRLEDLADEEMALVIGTIEKRIDSRPSVLKEIAEEEQKIQEADDNAPAASILFVKKDYMEFEDETQIVKLCGNIELTDVTTGSVVGLYGKVVNENYFEVQQWVWPSQVKQNELPDERPPYTMAFISGLNLSGKATATKTRAALELLIRWISGCGTEEKETEKALRIVRLFICGSSISAPDLVAEMKEMATSITREDPFVDQDALNTVDELISQLVKSIEVDLLPGLGDPSLSMLPQQPFPRCAFMKGGSSKYLRMHTNPSDINIGGIDFLVSSGQNVSDISSSPVEAVTLILKTQHYAPTCPDTVDGFPFEDRDPLVMDRCFPHIVVAGNQSRAESKRVEFEDGRSCLVVGVPSFSETHSITLLDLDTLEVSQKHFGFE</sequence>
<keyword evidence="3" id="KW-1015">Disulfide bond</keyword>
<dbReference type="GO" id="GO:0006271">
    <property type="term" value="P:DNA strand elongation involved in DNA replication"/>
    <property type="evidence" value="ECO:0000318"/>
    <property type="project" value="GO_Central"/>
</dbReference>
<comment type="similarity">
    <text evidence="1">Belongs to the DNA polymerase delta/II small subunit family.</text>
</comment>
<evidence type="ECO:0000313" key="5">
    <source>
        <dbReference type="Proteomes" id="UP000005239"/>
    </source>
</evidence>
<dbReference type="Pfam" id="PF18018">
    <property type="entry name" value="DNA_pol_D_N"/>
    <property type="match status" value="1"/>
</dbReference>
<dbReference type="PANTHER" id="PTHR10416">
    <property type="entry name" value="DNA POLYMERASE DELTA SUBUNIT 2"/>
    <property type="match status" value="1"/>
</dbReference>
<dbReference type="SUPFAM" id="SSF57196">
    <property type="entry name" value="EGF/Laminin"/>
    <property type="match status" value="1"/>
</dbReference>
<gene>
    <name evidence="4" type="primary">WBGene00107367</name>
</gene>
<dbReference type="InterPro" id="IPR007185">
    <property type="entry name" value="DNA_pol_a/d/e_bsu"/>
</dbReference>
<dbReference type="InterPro" id="IPR000742">
    <property type="entry name" value="EGF"/>
</dbReference>
<dbReference type="Gene3D" id="2.10.25.10">
    <property type="entry name" value="Laminin"/>
    <property type="match status" value="1"/>
</dbReference>